<dbReference type="PANTHER" id="PTHR13696">
    <property type="entry name" value="P-LOOP CONTAINING NUCLEOSIDE TRIPHOSPHATE HYDROLASE"/>
    <property type="match status" value="1"/>
</dbReference>
<dbReference type="SUPFAM" id="SSF52540">
    <property type="entry name" value="P-loop containing nucleoside triphosphate hydrolases"/>
    <property type="match status" value="1"/>
</dbReference>
<organism evidence="2">
    <name type="scientific">marine metagenome</name>
    <dbReference type="NCBI Taxonomy" id="408172"/>
    <lineage>
        <taxon>unclassified sequences</taxon>
        <taxon>metagenomes</taxon>
        <taxon>ecological metagenomes</taxon>
    </lineage>
</organism>
<dbReference type="AlphaFoldDB" id="A0A381SNE8"/>
<gene>
    <name evidence="2" type="ORF">METZ01_LOCUS58396</name>
</gene>
<dbReference type="InterPro" id="IPR025669">
    <property type="entry name" value="AAA_dom"/>
</dbReference>
<name>A0A381SNE8_9ZZZZ</name>
<dbReference type="InterPro" id="IPR050678">
    <property type="entry name" value="DNA_Partitioning_ATPase"/>
</dbReference>
<dbReference type="Gene3D" id="3.40.50.300">
    <property type="entry name" value="P-loop containing nucleotide triphosphate hydrolases"/>
    <property type="match status" value="1"/>
</dbReference>
<dbReference type="FunFam" id="3.40.50.300:FF:000285">
    <property type="entry name" value="Sporulation initiation inhibitor Soj"/>
    <property type="match status" value="1"/>
</dbReference>
<dbReference type="EMBL" id="UINC01003350">
    <property type="protein sequence ID" value="SVA05542.1"/>
    <property type="molecule type" value="Genomic_DNA"/>
</dbReference>
<accession>A0A381SNE8</accession>
<reference evidence="2" key="1">
    <citation type="submission" date="2018-05" db="EMBL/GenBank/DDBJ databases">
        <authorList>
            <person name="Lanie J.A."/>
            <person name="Ng W.-L."/>
            <person name="Kazmierczak K.M."/>
            <person name="Andrzejewski T.M."/>
            <person name="Davidsen T.M."/>
            <person name="Wayne K.J."/>
            <person name="Tettelin H."/>
            <person name="Glass J.I."/>
            <person name="Rusch D."/>
            <person name="Podicherti R."/>
            <person name="Tsui H.-C.T."/>
            <person name="Winkler M.E."/>
        </authorList>
    </citation>
    <scope>NUCLEOTIDE SEQUENCE</scope>
</reference>
<dbReference type="InterPro" id="IPR027417">
    <property type="entry name" value="P-loop_NTPase"/>
</dbReference>
<feature type="domain" description="AAA" evidence="1">
    <location>
        <begin position="2"/>
        <end position="178"/>
    </location>
</feature>
<sequence length="254" mass="28114">MAKIIAISNQKGGVGKTTTAVNLSSCLAVLEKKVLLIDLDPQANATSSLGIENDIIENGIYQLFEKSCSTSDCINKTTIINLDIIPSHIDLVGIEIESIDLIDREHILMNAINKIEKEYDYIIIDCPPSLGLLTINALTTSNSVIIPIQCEYFSLEGLGKLLNTIKSIQKIHNKNLSIEGLLLTMYDPRLKLSNQVIKEVKLHFNEMVFKTIIHRNVKLGEAPSYGENILDYDVSSTGANNYLNLARELILNNS</sequence>
<dbReference type="CDD" id="cd02042">
    <property type="entry name" value="ParAB_family"/>
    <property type="match status" value="1"/>
</dbReference>
<evidence type="ECO:0000313" key="2">
    <source>
        <dbReference type="EMBL" id="SVA05542.1"/>
    </source>
</evidence>
<dbReference type="PIRSF" id="PIRSF009320">
    <property type="entry name" value="Nuc_binding_HP_1000"/>
    <property type="match status" value="1"/>
</dbReference>
<dbReference type="PANTHER" id="PTHR13696:SF52">
    <property type="entry name" value="PARA FAMILY PROTEIN CT_582"/>
    <property type="match status" value="1"/>
</dbReference>
<dbReference type="Pfam" id="PF13614">
    <property type="entry name" value="AAA_31"/>
    <property type="match status" value="1"/>
</dbReference>
<proteinExistence type="predicted"/>
<evidence type="ECO:0000259" key="1">
    <source>
        <dbReference type="Pfam" id="PF13614"/>
    </source>
</evidence>
<protein>
    <recommendedName>
        <fullName evidence="1">AAA domain-containing protein</fullName>
    </recommendedName>
</protein>